<dbReference type="GO" id="GO:0005042">
    <property type="term" value="F:netrin receptor activity"/>
    <property type="evidence" value="ECO:0007669"/>
    <property type="project" value="InterPro"/>
</dbReference>
<feature type="domain" description="ZU5" evidence="2">
    <location>
        <begin position="210"/>
        <end position="318"/>
    </location>
</feature>
<feature type="region of interest" description="Disordered" evidence="1">
    <location>
        <begin position="101"/>
        <end position="140"/>
    </location>
</feature>
<gene>
    <name evidence="3" type="primary">Tjp1</name>
    <name evidence="3" type="ORF">CHLCYA_R10587</name>
</gene>
<dbReference type="EMBL" id="WEZZ01025018">
    <property type="protein sequence ID" value="NXP64631.1"/>
    <property type="molecule type" value="Genomic_DNA"/>
</dbReference>
<dbReference type="PANTHER" id="PTHR12582:SF47">
    <property type="entry name" value="NETRIN RECEPTOR UNC-5"/>
    <property type="match status" value="1"/>
</dbReference>
<protein>
    <submittedName>
        <fullName evidence="3">ZO1 protein</fullName>
    </submittedName>
</protein>
<organism evidence="3 4">
    <name type="scientific">Chloropsis cyanopogon</name>
    <dbReference type="NCBI Taxonomy" id="1218682"/>
    <lineage>
        <taxon>Eukaryota</taxon>
        <taxon>Metazoa</taxon>
        <taxon>Chordata</taxon>
        <taxon>Craniata</taxon>
        <taxon>Vertebrata</taxon>
        <taxon>Euteleostomi</taxon>
        <taxon>Archelosauria</taxon>
        <taxon>Archosauria</taxon>
        <taxon>Dinosauria</taxon>
        <taxon>Saurischia</taxon>
        <taxon>Theropoda</taxon>
        <taxon>Coelurosauria</taxon>
        <taxon>Aves</taxon>
        <taxon>Neognathae</taxon>
        <taxon>Neoaves</taxon>
        <taxon>Telluraves</taxon>
        <taxon>Australaves</taxon>
        <taxon>Passeriformes</taxon>
        <taxon>Corvoidea</taxon>
        <taxon>Irenidae</taxon>
        <taxon>Chloropsis</taxon>
    </lineage>
</organism>
<evidence type="ECO:0000259" key="2">
    <source>
        <dbReference type="PROSITE" id="PS51145"/>
    </source>
</evidence>
<reference evidence="3" key="1">
    <citation type="submission" date="2019-10" db="EMBL/GenBank/DDBJ databases">
        <title>Bird 10,000 Genomes (B10K) Project - Family phase.</title>
        <authorList>
            <person name="Zhang G."/>
        </authorList>
    </citation>
    <scope>NUCLEOTIDE SEQUENCE</scope>
    <source>
        <strain evidence="3">B10K-DU-002-57</strain>
        <tissue evidence="3">Muscle</tissue>
    </source>
</reference>
<feature type="compositionally biased region" description="Polar residues" evidence="1">
    <location>
        <begin position="114"/>
        <end position="134"/>
    </location>
</feature>
<evidence type="ECO:0000313" key="4">
    <source>
        <dbReference type="Proteomes" id="UP000614263"/>
    </source>
</evidence>
<dbReference type="GO" id="GO:0016020">
    <property type="term" value="C:membrane"/>
    <property type="evidence" value="ECO:0007669"/>
    <property type="project" value="InterPro"/>
</dbReference>
<feature type="compositionally biased region" description="Basic and acidic residues" evidence="1">
    <location>
        <begin position="1"/>
        <end position="23"/>
    </location>
</feature>
<comment type="caution">
    <text evidence="3">The sequence shown here is derived from an EMBL/GenBank/DDBJ whole genome shotgun (WGS) entry which is preliminary data.</text>
</comment>
<name>A0A852B6X8_9CORV</name>
<feature type="non-terminal residue" evidence="3">
    <location>
        <position position="318"/>
    </location>
</feature>
<dbReference type="Proteomes" id="UP000614263">
    <property type="component" value="Unassembled WGS sequence"/>
</dbReference>
<evidence type="ECO:0000256" key="1">
    <source>
        <dbReference type="SAM" id="MobiDB-lite"/>
    </source>
</evidence>
<evidence type="ECO:0000313" key="3">
    <source>
        <dbReference type="EMBL" id="NXP64631.1"/>
    </source>
</evidence>
<dbReference type="InterPro" id="IPR000906">
    <property type="entry name" value="ZU5_dom"/>
</dbReference>
<accession>A0A852B6X8</accession>
<dbReference type="PROSITE" id="PS51145">
    <property type="entry name" value="ZU5"/>
    <property type="match status" value="1"/>
</dbReference>
<proteinExistence type="predicted"/>
<dbReference type="InterPro" id="IPR037936">
    <property type="entry name" value="UNC5A-D"/>
</dbReference>
<dbReference type="Pfam" id="PF00791">
    <property type="entry name" value="ZU5"/>
    <property type="match status" value="1"/>
</dbReference>
<feature type="region of interest" description="Disordered" evidence="1">
    <location>
        <begin position="1"/>
        <end position="41"/>
    </location>
</feature>
<feature type="region of interest" description="Disordered" evidence="1">
    <location>
        <begin position="152"/>
        <end position="192"/>
    </location>
</feature>
<feature type="compositionally biased region" description="Polar residues" evidence="1">
    <location>
        <begin position="167"/>
        <end position="185"/>
    </location>
</feature>
<dbReference type="AlphaFoldDB" id="A0A852B6X8"/>
<dbReference type="Gene3D" id="2.60.220.30">
    <property type="match status" value="2"/>
</dbReference>
<sequence>YFNRGKPTDSDSMDRPVGEKRYEPIPQVTTPPPAPSVQYTQPQSINSPVLSLPAHHKPALSEGEHIFIFIAVNSVSDPPPPQNKSAIFRSSREDTVQSTFYPQKSFPDKGPVNGTEQIQKTVTPSYNRFSTKPYTSAARPFERKFESPKFNHNLLPNEAQHKPELPSKSSNSPQPILKAHSSSQPPDFESGMDTYAVQVDKPKYQPNNVNAAFCLFSPTALEDEEEEDGHTVVATARGVFNSNGGVLSSIETGVICRDNSILPPLDKEKGETLLSPLVMCGPHGLKFLKPVELRLPHCASMTPDGWSFALKSSDSSSG</sequence>
<feature type="non-terminal residue" evidence="3">
    <location>
        <position position="1"/>
    </location>
</feature>
<dbReference type="PANTHER" id="PTHR12582">
    <property type="entry name" value="NETRIN RECEPTOR UNC5"/>
    <property type="match status" value="1"/>
</dbReference>
<keyword evidence="4" id="KW-1185">Reference proteome</keyword>
<dbReference type="SMART" id="SM00218">
    <property type="entry name" value="ZU5"/>
    <property type="match status" value="1"/>
</dbReference>